<protein>
    <submittedName>
        <fullName evidence="1">CMD domain protein</fullName>
    </submittedName>
</protein>
<name>A0A839UD94_9HYPH</name>
<evidence type="ECO:0000313" key="2">
    <source>
        <dbReference type="Proteomes" id="UP000554520"/>
    </source>
</evidence>
<comment type="caution">
    <text evidence="1">The sequence shown here is derived from an EMBL/GenBank/DDBJ whole genome shotgun (WGS) entry which is preliminary data.</text>
</comment>
<dbReference type="Proteomes" id="UP000554520">
    <property type="component" value="Unassembled WGS sequence"/>
</dbReference>
<proteinExistence type="predicted"/>
<reference evidence="1 2" key="1">
    <citation type="submission" date="2020-08" db="EMBL/GenBank/DDBJ databases">
        <title>Genomic Encyclopedia of Type Strains, Phase III (KMG-III): the genomes of soil and plant-associated and newly described type strains.</title>
        <authorList>
            <person name="Whitman W."/>
        </authorList>
    </citation>
    <scope>NUCLEOTIDE SEQUENCE [LARGE SCALE GENOMIC DNA]</scope>
    <source>
        <strain evidence="1 2">CECT 7015</strain>
    </source>
</reference>
<dbReference type="Gene3D" id="1.20.1290.10">
    <property type="entry name" value="AhpD-like"/>
    <property type="match status" value="1"/>
</dbReference>
<accession>A0A839UD94</accession>
<dbReference type="RefSeq" id="WP_183662422.1">
    <property type="nucleotide sequence ID" value="NZ_JACHXN010000009.1"/>
</dbReference>
<dbReference type="SUPFAM" id="SSF69118">
    <property type="entry name" value="AhpD-like"/>
    <property type="match status" value="1"/>
</dbReference>
<keyword evidence="2" id="KW-1185">Reference proteome</keyword>
<dbReference type="EMBL" id="JACHXN010000009">
    <property type="protein sequence ID" value="MBB3146651.1"/>
    <property type="molecule type" value="Genomic_DNA"/>
</dbReference>
<evidence type="ECO:0000313" key="1">
    <source>
        <dbReference type="EMBL" id="MBB3146651.1"/>
    </source>
</evidence>
<sequence length="168" mass="18375">MTTPSNVDVIDTVLGLDRFADLKSLREQREKLKQLTETSYQAALRPAEPRNFSYSLRAALAARMAALWKSQELVAHYHALLEREERGSALRAITAPGSAVAAGDQRLAAILAHIDLVTLSPKDATRAHIEKLTAAGLDDRDIVTLAGLIAYVNYQVLVVAGLKMLRDN</sequence>
<dbReference type="InterPro" id="IPR029032">
    <property type="entry name" value="AhpD-like"/>
</dbReference>
<gene>
    <name evidence="1" type="ORF">FHS21_003067</name>
</gene>
<dbReference type="AlphaFoldDB" id="A0A839UD94"/>
<organism evidence="1 2">
    <name type="scientific">Phyllobacterium trifolii</name>
    <dbReference type="NCBI Taxonomy" id="300193"/>
    <lineage>
        <taxon>Bacteria</taxon>
        <taxon>Pseudomonadati</taxon>
        <taxon>Pseudomonadota</taxon>
        <taxon>Alphaproteobacteria</taxon>
        <taxon>Hyphomicrobiales</taxon>
        <taxon>Phyllobacteriaceae</taxon>
        <taxon>Phyllobacterium</taxon>
    </lineage>
</organism>